<dbReference type="GO" id="GO:0016020">
    <property type="term" value="C:membrane"/>
    <property type="evidence" value="ECO:0007669"/>
    <property type="project" value="InterPro"/>
</dbReference>
<dbReference type="GO" id="GO:0047355">
    <property type="term" value="F:CDP-glycerol glycerophosphotransferase activity"/>
    <property type="evidence" value="ECO:0007669"/>
    <property type="project" value="InterPro"/>
</dbReference>
<proteinExistence type="predicted"/>
<keyword evidence="2" id="KW-1185">Reference proteome</keyword>
<keyword evidence="1" id="KW-0808">Transferase</keyword>
<dbReference type="SUPFAM" id="SSF53756">
    <property type="entry name" value="UDP-Glycosyltransferase/glycogen phosphorylase"/>
    <property type="match status" value="1"/>
</dbReference>
<evidence type="ECO:0000313" key="1">
    <source>
        <dbReference type="EMBL" id="TWD92399.1"/>
    </source>
</evidence>
<dbReference type="Pfam" id="PF04464">
    <property type="entry name" value="Glyphos_transf"/>
    <property type="match status" value="1"/>
</dbReference>
<dbReference type="InterPro" id="IPR007554">
    <property type="entry name" value="Glycerophosphate_synth"/>
</dbReference>
<reference evidence="1 2" key="1">
    <citation type="submission" date="2019-06" db="EMBL/GenBank/DDBJ databases">
        <title>Sorghum-associated microbial communities from plants grown in Nebraska, USA.</title>
        <authorList>
            <person name="Schachtman D."/>
        </authorList>
    </citation>
    <scope>NUCLEOTIDE SEQUENCE [LARGE SCALE GENOMIC DNA]</scope>
    <source>
        <strain evidence="1 2">2482</strain>
    </source>
</reference>
<sequence length="983" mass="116133">MGVKKEKKIAFKSIAWNGTNLQLIIPQTSSINFELVKVLINKRNTTQYKEMSVEIKKDQNEIKLIIPIRQLKGLEKGRWDLFIELKDHFKARVGLYDAPIASQIMRYLKPIVNTGKFSLIPYLTSKNGLSIHCGNLLKLEDMSYNVVPLEKRVNQVQDLSSKVIIDFQEPVSSRSEETRLIMKNGDNVLQVPFQVSSNRKAITIDKKILKPLLKEQKWNLYLENIKGNIVLRYSLDYYLKANKQKLNFNKRQLEKKEDTSRVYVKGQIFADNLKVQNEYISFEMNPNDLKFANNIRFSIKKRNKPERINLNYKRVYINGKEHIEIPTDQLKEITSSSRWDLSVELFHDNVKERRRIGAYNKGNYKLQKEKITGFSPLSEGIGISPYLTNDNEFSFYFCTEEQYVNSLYPATTALQKLSVSKKGVMRLTASISLGETNDFTVDYISLRLRNNRDNIINIPCVEEAKNNGERKIKAEFNIKELGFEQFYWDIYITITAENKTKRYVRLLNDNFLINKRLKHGVFKYTFKTENNYIIYPYITNNNGLSITYRQMGEFETTKYKINEYTAYLLYITLYWYFKWNPIWLVHEKYSETAQDNGFYFFRDCYENNYDRKIYYVIRKGSPDESNVLPYKDRVVHFMSIKHLLLLLGSKLIVSSETKGHGYAWRVSTGPIRNYLDKKKYVFLQHGVLGLKRVDNTFKVNSTNGAELFVVSSDFEKNIVKNYFGYREKNIIVTGLARWDAIENTNKAATKEIFLMPTWRNWLEEVEDDQFVLSDYFQQYNSLIQSEKLSQLLSEHNVTLNFYVHPKFMPYVENFTSSHKQINVIQFGEAKINDLIMRSSLLITDYSSVAWETYYQKKPVLFFHFDIEKYMENQGSYMDLKKEIFGDVAYNSTELVDMLGEYITNDFKEKEEFSAIRENYFKYIDHNNSARIYEAIIEREDKISQSDDLLTYFKGNHFVRSFWRKYKRKPVVNRVGQLLLNRLK</sequence>
<comment type="caution">
    <text evidence="1">The sequence shown here is derived from an EMBL/GenBank/DDBJ whole genome shotgun (WGS) entry which is preliminary data.</text>
</comment>
<organism evidence="1 2">
    <name type="scientific">Neobacillus bataviensis</name>
    <dbReference type="NCBI Taxonomy" id="220685"/>
    <lineage>
        <taxon>Bacteria</taxon>
        <taxon>Bacillati</taxon>
        <taxon>Bacillota</taxon>
        <taxon>Bacilli</taxon>
        <taxon>Bacillales</taxon>
        <taxon>Bacillaceae</taxon>
        <taxon>Neobacillus</taxon>
    </lineage>
</organism>
<dbReference type="Gene3D" id="3.40.50.12580">
    <property type="match status" value="1"/>
</dbReference>
<dbReference type="InterPro" id="IPR051612">
    <property type="entry name" value="Teichoic_Acid_Biosynth"/>
</dbReference>
<protein>
    <submittedName>
        <fullName evidence="1">CDP-glycerol glycerophosphotransferase (TagB/SpsB family)</fullName>
    </submittedName>
</protein>
<gene>
    <name evidence="1" type="ORF">FB550_11830</name>
</gene>
<accession>A0A561CMB9</accession>
<evidence type="ECO:0000313" key="2">
    <source>
        <dbReference type="Proteomes" id="UP000319671"/>
    </source>
</evidence>
<dbReference type="EMBL" id="VIVN01000018">
    <property type="protein sequence ID" value="TWD92399.1"/>
    <property type="molecule type" value="Genomic_DNA"/>
</dbReference>
<dbReference type="Proteomes" id="UP000319671">
    <property type="component" value="Unassembled WGS sequence"/>
</dbReference>
<dbReference type="InterPro" id="IPR043148">
    <property type="entry name" value="TagF_C"/>
</dbReference>
<dbReference type="PANTHER" id="PTHR37316">
    <property type="entry name" value="TEICHOIC ACID GLYCEROL-PHOSPHATE PRIMASE"/>
    <property type="match status" value="1"/>
</dbReference>
<dbReference type="RefSeq" id="WP_144567834.1">
    <property type="nucleotide sequence ID" value="NZ_VIVN01000018.1"/>
</dbReference>
<dbReference type="PANTHER" id="PTHR37316:SF3">
    <property type="entry name" value="TEICHOIC ACID GLYCEROL-PHOSPHATE TRANSFERASE"/>
    <property type="match status" value="1"/>
</dbReference>
<name>A0A561CMB9_9BACI</name>
<dbReference type="AlphaFoldDB" id="A0A561CMB9"/>